<evidence type="ECO:0000313" key="3">
    <source>
        <dbReference type="EMBL" id="KAH7146685.1"/>
    </source>
</evidence>
<dbReference type="Proteomes" id="UP000717696">
    <property type="component" value="Unassembled WGS sequence"/>
</dbReference>
<dbReference type="PANTHER" id="PTHR28051">
    <property type="entry name" value="PROTEIN MTL1-RELATED"/>
    <property type="match status" value="1"/>
</dbReference>
<dbReference type="InterPro" id="IPR052292">
    <property type="entry name" value="Glucose_repression_reg"/>
</dbReference>
<feature type="region of interest" description="Disordered" evidence="1">
    <location>
        <begin position="61"/>
        <end position="86"/>
    </location>
</feature>
<accession>A0A9P9J6T7</accession>
<dbReference type="GO" id="GO:0042149">
    <property type="term" value="P:cellular response to glucose starvation"/>
    <property type="evidence" value="ECO:0007669"/>
    <property type="project" value="TreeGrafter"/>
</dbReference>
<feature type="domain" description="Nitrogen regulatory protein areA GATA-like" evidence="2">
    <location>
        <begin position="136"/>
        <end position="163"/>
    </location>
</feature>
<dbReference type="EMBL" id="JAGMUU010000008">
    <property type="protein sequence ID" value="KAH7146685.1"/>
    <property type="molecule type" value="Genomic_DNA"/>
</dbReference>
<protein>
    <recommendedName>
        <fullName evidence="2">Nitrogen regulatory protein areA GATA-like domain-containing protein</fullName>
    </recommendedName>
</protein>
<dbReference type="Pfam" id="PF08550">
    <property type="entry name" value="GATA_AreA"/>
    <property type="match status" value="1"/>
</dbReference>
<dbReference type="GO" id="GO:0007039">
    <property type="term" value="P:protein catabolic process in the vacuole"/>
    <property type="evidence" value="ECO:0007669"/>
    <property type="project" value="TreeGrafter"/>
</dbReference>
<proteinExistence type="predicted"/>
<gene>
    <name evidence="3" type="ORF">B0J13DRAFT_552497</name>
</gene>
<reference evidence="3" key="1">
    <citation type="journal article" date="2021" name="Nat. Commun.">
        <title>Genetic determinants of endophytism in the Arabidopsis root mycobiome.</title>
        <authorList>
            <person name="Mesny F."/>
            <person name="Miyauchi S."/>
            <person name="Thiergart T."/>
            <person name="Pickel B."/>
            <person name="Atanasova L."/>
            <person name="Karlsson M."/>
            <person name="Huettel B."/>
            <person name="Barry K.W."/>
            <person name="Haridas S."/>
            <person name="Chen C."/>
            <person name="Bauer D."/>
            <person name="Andreopoulos W."/>
            <person name="Pangilinan J."/>
            <person name="LaButti K."/>
            <person name="Riley R."/>
            <person name="Lipzen A."/>
            <person name="Clum A."/>
            <person name="Drula E."/>
            <person name="Henrissat B."/>
            <person name="Kohler A."/>
            <person name="Grigoriev I.V."/>
            <person name="Martin F.M."/>
            <person name="Hacquard S."/>
        </authorList>
    </citation>
    <scope>NUCLEOTIDE SEQUENCE</scope>
    <source>
        <strain evidence="3">MPI-CAGE-AT-0021</strain>
    </source>
</reference>
<dbReference type="AlphaFoldDB" id="A0A9P9J6T7"/>
<dbReference type="OrthoDB" id="5088121at2759"/>
<dbReference type="PANTHER" id="PTHR28051:SF1">
    <property type="entry name" value="PROTEIN MTL1-RELATED"/>
    <property type="match status" value="1"/>
</dbReference>
<name>A0A9P9J6T7_9HYPO</name>
<keyword evidence="4" id="KW-1185">Reference proteome</keyword>
<comment type="caution">
    <text evidence="3">The sequence shown here is derived from an EMBL/GenBank/DDBJ whole genome shotgun (WGS) entry which is preliminary data.</text>
</comment>
<sequence length="517" mass="58455">MTRSHFSSFSIANAESMDLPYFPAPASNLSIVFDEDKAIRPAGRSNGHYLFYPFPKNGCFRPPDDSLEPPPNPKTGNSYTVSPAGHGIPVTTSRSERLELPELLEHAEDDSAMKAGQWRQVDYLSHDWKEEDIWTSWKYITTRRREYPNSSRLENASWRAWIKFKYKLKTVSPEDLNWFKDCDVTWLYGPLQQDPSKICRADTELFSISPSRSNSRISINKKSILKRTVPEIMLQRSLSPSSLLKQTAPVVRAQETNCQGLTRHTLNRGAVTGYALSSRQMSRNASSMLSSSASGVSSPGIVRKHIRFNDKVEQCIIIDCNGDDDDSIDSDSYSHSDSDGGLTMKCLRPRKRAPLVRRKSMNDKNSFTPDRKTIAMLPSTTLNCRGDILEPSEEAMKHSISIRNPMVSPALPPETCPKLLGRFFEEEVNNDMTDIDVIADSARYSAKSFENSGLYRRPSTDNITAEPTSMRRTPSGMFMLYEEGASSSKDAIFDRFINTIKTARDMAYFIRNVGWRK</sequence>
<evidence type="ECO:0000313" key="4">
    <source>
        <dbReference type="Proteomes" id="UP000717696"/>
    </source>
</evidence>
<organism evidence="3 4">
    <name type="scientific">Dactylonectria estremocensis</name>
    <dbReference type="NCBI Taxonomy" id="1079267"/>
    <lineage>
        <taxon>Eukaryota</taxon>
        <taxon>Fungi</taxon>
        <taxon>Dikarya</taxon>
        <taxon>Ascomycota</taxon>
        <taxon>Pezizomycotina</taxon>
        <taxon>Sordariomycetes</taxon>
        <taxon>Hypocreomycetidae</taxon>
        <taxon>Hypocreales</taxon>
        <taxon>Nectriaceae</taxon>
        <taxon>Dactylonectria</taxon>
    </lineage>
</organism>
<dbReference type="InterPro" id="IPR013860">
    <property type="entry name" value="AreA_GATA"/>
</dbReference>
<dbReference type="GO" id="GO:0005773">
    <property type="term" value="C:vacuole"/>
    <property type="evidence" value="ECO:0007669"/>
    <property type="project" value="GOC"/>
</dbReference>
<evidence type="ECO:0000256" key="1">
    <source>
        <dbReference type="SAM" id="MobiDB-lite"/>
    </source>
</evidence>
<evidence type="ECO:0000259" key="2">
    <source>
        <dbReference type="Pfam" id="PF08550"/>
    </source>
</evidence>